<evidence type="ECO:0000313" key="3">
    <source>
        <dbReference type="Proteomes" id="UP000665047"/>
    </source>
</evidence>
<dbReference type="SUPFAM" id="SSF69349">
    <property type="entry name" value="Phage fibre proteins"/>
    <property type="match status" value="1"/>
</dbReference>
<feature type="region of interest" description="Disordered" evidence="1">
    <location>
        <begin position="291"/>
        <end position="310"/>
    </location>
</feature>
<feature type="compositionally biased region" description="Polar residues" evidence="1">
    <location>
        <begin position="295"/>
        <end position="306"/>
    </location>
</feature>
<evidence type="ECO:0000313" key="2">
    <source>
        <dbReference type="EMBL" id="QTL40881.1"/>
    </source>
</evidence>
<protein>
    <recommendedName>
        <fullName evidence="4">Gp5/Type VI secretion system Vgr protein OB-fold domain-containing protein</fullName>
    </recommendedName>
</protein>
<proteinExistence type="predicted"/>
<sequence>MSITWQPKSQTANKTPAQCQIDAAYPELSAGLHLPKLARIEAHTENTVRGDISDLFRPRYAVDVQLLDDNGKDAAAPVYRAVPLPLPMAGSESGMFQYPPVGTVVEIAFEGGRPDKPFIRQTLSQGNTLPDIKPGEQLQQQRAEVSQRVTQEGSWIRQTDQTINESSMHREVRADTETCMVVARDTTVQATDKATVLGTSILLAGAIQQVTDGDYSLASSNFLASVGKDANIEVGQKLIEKIGLLRQSIAGAKQEIIAPVVWLGSQQINVMALMLETLDVVKELAELTAAHTHHNTGTPENASAIKNTADKSDGLKQKYSPVIG</sequence>
<accession>A0ABX7VJC4</accession>
<organism evidence="2 3">
    <name type="scientific">Xenorhabdus budapestensis</name>
    <dbReference type="NCBI Taxonomy" id="290110"/>
    <lineage>
        <taxon>Bacteria</taxon>
        <taxon>Pseudomonadati</taxon>
        <taxon>Pseudomonadota</taxon>
        <taxon>Gammaproteobacteria</taxon>
        <taxon>Enterobacterales</taxon>
        <taxon>Morganellaceae</taxon>
        <taxon>Xenorhabdus</taxon>
    </lineage>
</organism>
<gene>
    <name evidence="2" type="ORF">HGO23_05915</name>
</gene>
<evidence type="ECO:0008006" key="4">
    <source>
        <dbReference type="Google" id="ProtNLM"/>
    </source>
</evidence>
<dbReference type="Proteomes" id="UP000665047">
    <property type="component" value="Chromosome"/>
</dbReference>
<keyword evidence="3" id="KW-1185">Reference proteome</keyword>
<name>A0ABX7VJC4_XENBU</name>
<evidence type="ECO:0000256" key="1">
    <source>
        <dbReference type="SAM" id="MobiDB-lite"/>
    </source>
</evidence>
<dbReference type="EMBL" id="CP072455">
    <property type="protein sequence ID" value="QTL40881.1"/>
    <property type="molecule type" value="Genomic_DNA"/>
</dbReference>
<dbReference type="InterPro" id="IPR037026">
    <property type="entry name" value="Vgr_OB-fold_dom_sf"/>
</dbReference>
<dbReference type="SUPFAM" id="SSF69255">
    <property type="entry name" value="gp5 N-terminal domain-like"/>
    <property type="match status" value="1"/>
</dbReference>
<dbReference type="Gene3D" id="2.40.50.230">
    <property type="entry name" value="Gp5 N-terminal domain"/>
    <property type="match status" value="1"/>
</dbReference>
<reference evidence="2 3" key="1">
    <citation type="submission" date="2021-03" db="EMBL/GenBank/DDBJ databases">
        <title>Complete Genome Sequence Data of Xenorhabdus budapestensis strain C72, a Candidate Biological Control Agent, from China.</title>
        <authorList>
            <person name="LI B."/>
            <person name="WANG S."/>
            <person name="QIU D."/>
        </authorList>
    </citation>
    <scope>NUCLEOTIDE SEQUENCE [LARGE SCALE GENOMIC DNA]</scope>
    <source>
        <strain evidence="2 3">C-7-2</strain>
    </source>
</reference>